<gene>
    <name evidence="1" type="ORF">PTE_03480</name>
</gene>
<name>W3V2W7_9GAMM</name>
<protein>
    <submittedName>
        <fullName evidence="1">Uncharacterized protein</fullName>
    </submittedName>
</protein>
<dbReference type="OrthoDB" id="6441816at2"/>
<dbReference type="RefSeq" id="WP_036848983.1">
    <property type="nucleotide sequence ID" value="NZ_AYSJ01000014.1"/>
</dbReference>
<dbReference type="Proteomes" id="UP000018957">
    <property type="component" value="Unassembled WGS sequence"/>
</dbReference>
<evidence type="ECO:0000313" key="2">
    <source>
        <dbReference type="Proteomes" id="UP000018957"/>
    </source>
</evidence>
<accession>W3V2W7</accession>
<dbReference type="AlphaFoldDB" id="W3V2W7"/>
<proteinExistence type="predicted"/>
<comment type="caution">
    <text evidence="1">The sequence shown here is derived from an EMBL/GenBank/DDBJ whole genome shotgun (WGS) entry which is preliminary data.</text>
</comment>
<dbReference type="PATRIC" id="fig|1004151.3.peg.3948"/>
<dbReference type="EMBL" id="AYSJ01000014">
    <property type="protein sequence ID" value="ETS30143.1"/>
    <property type="molecule type" value="Genomic_DNA"/>
</dbReference>
<keyword evidence="2" id="KW-1185">Reference proteome</keyword>
<reference evidence="1 2" key="1">
    <citation type="submission" date="2013-11" db="EMBL/GenBank/DDBJ databases">
        <title>Elucidation of the Photorhabdus temperata genome and generation of transposon mutant library to identify motility mutants.</title>
        <authorList>
            <person name="Hurst S.G.IV."/>
            <person name="Micheals B."/>
            <person name="Abebe-Akele F."/>
            <person name="Rowedder H."/>
            <person name="Bullock H."/>
            <person name="Jackobeck R."/>
            <person name="Janicki E."/>
            <person name="Tisa L.S."/>
        </authorList>
    </citation>
    <scope>NUCLEOTIDE SEQUENCE [LARGE SCALE GENOMIC DNA]</scope>
    <source>
        <strain evidence="1 2">NC19</strain>
    </source>
</reference>
<evidence type="ECO:0000313" key="1">
    <source>
        <dbReference type="EMBL" id="ETS30143.1"/>
    </source>
</evidence>
<sequence length="66" mass="7391">MKSRLLNCNHNQLIGRSFIPNVSSYSFAFLSNGNDKALAVAFMVKFLLNGKEAVSKVDYKRRGPLI</sequence>
<organism evidence="1 2">
    <name type="scientific">Photorhabdus khanii NC19</name>
    <dbReference type="NCBI Taxonomy" id="1004151"/>
    <lineage>
        <taxon>Bacteria</taxon>
        <taxon>Pseudomonadati</taxon>
        <taxon>Pseudomonadota</taxon>
        <taxon>Gammaproteobacteria</taxon>
        <taxon>Enterobacterales</taxon>
        <taxon>Morganellaceae</taxon>
        <taxon>Photorhabdus</taxon>
    </lineage>
</organism>